<dbReference type="Proteomes" id="UP001281147">
    <property type="component" value="Unassembled WGS sequence"/>
</dbReference>
<dbReference type="EMBL" id="JAUTXU010000164">
    <property type="protein sequence ID" value="KAK3702230.1"/>
    <property type="molecule type" value="Genomic_DNA"/>
</dbReference>
<sequence>MAETAPLSSVSGVEIRSKEMDADCMQAHTHARKAAQELEKVHFTEAAREHQQASTNFARAARGTSDTEALRVLKLLEEQHQRLARIVKSRDSPLTEVPVDNSHSAGQQPTSKDESTTSSTPAKTPTSKSKSTTSALASARTGSQARDSSPSLAREIATRRGIPQPGRSQPSAAAQARARQLSPESRRRSVPGGSPKVPPSIVDSQADLRQTRNAKKTEDDEGFAKFYSNITTGTMSKLSSVLAYAGLPLTADDAAQLEQPSKPRPEKTTVSASNDPDVKSIFSKAALDAIEEDHRQRGTLGHGFRPAESFYVVQTSGGTHSYADIAKAQQQQLASVEEDDEGDFVDANELPGPSSPARSRLSQKKRSSFGSRRTEEELELENGTLKTTLEQLASRLAAFEAHAQDASMAALSQSMASIKQSPTGGTRPDSTIQDRLQQLEKQIEQQVEERQKLQAYSAKQERDLKKYRSKWDELKKGAREKEKAKQEKKTVLELPGDGVVGE</sequence>
<gene>
    <name evidence="1" type="ORF">LTR37_015062</name>
</gene>
<keyword evidence="2" id="KW-1185">Reference proteome</keyword>
<organism evidence="1 2">
    <name type="scientific">Vermiconidia calcicola</name>
    <dbReference type="NCBI Taxonomy" id="1690605"/>
    <lineage>
        <taxon>Eukaryota</taxon>
        <taxon>Fungi</taxon>
        <taxon>Dikarya</taxon>
        <taxon>Ascomycota</taxon>
        <taxon>Pezizomycotina</taxon>
        <taxon>Dothideomycetes</taxon>
        <taxon>Dothideomycetidae</taxon>
        <taxon>Mycosphaerellales</taxon>
        <taxon>Extremaceae</taxon>
        <taxon>Vermiconidia</taxon>
    </lineage>
</organism>
<proteinExistence type="predicted"/>
<reference evidence="1" key="1">
    <citation type="submission" date="2023-07" db="EMBL/GenBank/DDBJ databases">
        <title>Black Yeasts Isolated from many extreme environments.</title>
        <authorList>
            <person name="Coleine C."/>
            <person name="Stajich J.E."/>
            <person name="Selbmann L."/>
        </authorList>
    </citation>
    <scope>NUCLEOTIDE SEQUENCE</scope>
    <source>
        <strain evidence="1">CCFEE 5714</strain>
    </source>
</reference>
<evidence type="ECO:0000313" key="2">
    <source>
        <dbReference type="Proteomes" id="UP001281147"/>
    </source>
</evidence>
<name>A0ACC3MUP9_9PEZI</name>
<evidence type="ECO:0000313" key="1">
    <source>
        <dbReference type="EMBL" id="KAK3702230.1"/>
    </source>
</evidence>
<comment type="caution">
    <text evidence="1">The sequence shown here is derived from an EMBL/GenBank/DDBJ whole genome shotgun (WGS) entry which is preliminary data.</text>
</comment>
<accession>A0ACC3MUP9</accession>
<protein>
    <submittedName>
        <fullName evidence="1">Uncharacterized protein</fullName>
    </submittedName>
</protein>